<feature type="region of interest" description="Disordered" evidence="4">
    <location>
        <begin position="1"/>
        <end position="70"/>
    </location>
</feature>
<proteinExistence type="predicted"/>
<evidence type="ECO:0000256" key="3">
    <source>
        <dbReference type="ARBA" id="ARBA00023242"/>
    </source>
</evidence>
<dbReference type="CDD" id="cd18657">
    <property type="entry name" value="CSD_Swi6"/>
    <property type="match status" value="1"/>
</dbReference>
<dbReference type="AlphaFoldDB" id="A0A507BD15"/>
<keyword evidence="3" id="KW-0539">Nucleus</keyword>
<evidence type="ECO:0000259" key="5">
    <source>
        <dbReference type="PROSITE" id="PS50013"/>
    </source>
</evidence>
<evidence type="ECO:0000313" key="6">
    <source>
        <dbReference type="EMBL" id="TPX14648.1"/>
    </source>
</evidence>
<dbReference type="CDD" id="cd00024">
    <property type="entry name" value="CD_CSD"/>
    <property type="match status" value="1"/>
</dbReference>
<dbReference type="OrthoDB" id="433924at2759"/>
<evidence type="ECO:0000256" key="4">
    <source>
        <dbReference type="SAM" id="MobiDB-lite"/>
    </source>
</evidence>
<feature type="compositionally biased region" description="Acidic residues" evidence="4">
    <location>
        <begin position="1"/>
        <end position="11"/>
    </location>
</feature>
<dbReference type="InterPro" id="IPR051219">
    <property type="entry name" value="Heterochromatin_chromo-domain"/>
</dbReference>
<comment type="subunit">
    <text evidence="2">Component of the NuA4 histone acetyltransferase complex.</text>
</comment>
<dbReference type="Pfam" id="PF01393">
    <property type="entry name" value="Chromo_shadow"/>
    <property type="match status" value="1"/>
</dbReference>
<protein>
    <recommendedName>
        <fullName evidence="5">Chromo domain-containing protein</fullName>
    </recommendedName>
</protein>
<dbReference type="InterPro" id="IPR017984">
    <property type="entry name" value="Chromo_dom_subgr"/>
</dbReference>
<evidence type="ECO:0000313" key="7">
    <source>
        <dbReference type="Proteomes" id="UP000319257"/>
    </source>
</evidence>
<dbReference type="GO" id="GO:0005634">
    <property type="term" value="C:nucleus"/>
    <property type="evidence" value="ECO:0007669"/>
    <property type="project" value="UniProtKB-SubCell"/>
</dbReference>
<dbReference type="Gene3D" id="2.40.50.40">
    <property type="match status" value="2"/>
</dbReference>
<dbReference type="SUPFAM" id="SSF54160">
    <property type="entry name" value="Chromo domain-like"/>
    <property type="match status" value="2"/>
</dbReference>
<feature type="compositionally biased region" description="Acidic residues" evidence="4">
    <location>
        <begin position="31"/>
        <end position="41"/>
    </location>
</feature>
<keyword evidence="7" id="KW-1185">Reference proteome</keyword>
<dbReference type="RefSeq" id="XP_030996359.1">
    <property type="nucleotide sequence ID" value="XM_031139851.1"/>
</dbReference>
<dbReference type="InterPro" id="IPR023780">
    <property type="entry name" value="Chromo_domain"/>
</dbReference>
<name>A0A507BD15_9PEZI</name>
<dbReference type="InterPro" id="IPR000953">
    <property type="entry name" value="Chromo/chromo_shadow_dom"/>
</dbReference>
<organism evidence="6 7">
    <name type="scientific">Thyridium curvatum</name>
    <dbReference type="NCBI Taxonomy" id="1093900"/>
    <lineage>
        <taxon>Eukaryota</taxon>
        <taxon>Fungi</taxon>
        <taxon>Dikarya</taxon>
        <taxon>Ascomycota</taxon>
        <taxon>Pezizomycotina</taxon>
        <taxon>Sordariomycetes</taxon>
        <taxon>Sordariomycetidae</taxon>
        <taxon>Thyridiales</taxon>
        <taxon>Thyridiaceae</taxon>
        <taxon>Thyridium</taxon>
    </lineage>
</organism>
<dbReference type="InParanoid" id="A0A507BD15"/>
<dbReference type="InterPro" id="IPR016197">
    <property type="entry name" value="Chromo-like_dom_sf"/>
</dbReference>
<feature type="domain" description="Chromo" evidence="5">
    <location>
        <begin position="71"/>
        <end position="133"/>
    </location>
</feature>
<feature type="region of interest" description="Disordered" evidence="4">
    <location>
        <begin position="135"/>
        <end position="184"/>
    </location>
</feature>
<dbReference type="STRING" id="1093900.A0A507BD15"/>
<dbReference type="SMART" id="SM00300">
    <property type="entry name" value="ChSh"/>
    <property type="match status" value="1"/>
</dbReference>
<dbReference type="SMART" id="SM00298">
    <property type="entry name" value="CHROMO"/>
    <property type="match status" value="1"/>
</dbReference>
<reference evidence="6 7" key="1">
    <citation type="submission" date="2019-06" db="EMBL/GenBank/DDBJ databases">
        <title>Draft genome sequence of the filamentous fungus Phialemoniopsis curvata isolated from diesel fuel.</title>
        <authorList>
            <person name="Varaljay V.A."/>
            <person name="Lyon W.J."/>
            <person name="Crouch A.L."/>
            <person name="Drake C.E."/>
            <person name="Hollomon J.M."/>
            <person name="Nadeau L.J."/>
            <person name="Nunn H.S."/>
            <person name="Stevenson B.S."/>
            <person name="Bojanowski C.L."/>
            <person name="Crookes-Goodson W.J."/>
        </authorList>
    </citation>
    <scope>NUCLEOTIDE SEQUENCE [LARGE SCALE GENOMIC DNA]</scope>
    <source>
        <strain evidence="6 7">D216</strain>
    </source>
</reference>
<dbReference type="PANTHER" id="PTHR22812">
    <property type="entry name" value="CHROMOBOX PROTEIN"/>
    <property type="match status" value="1"/>
</dbReference>
<dbReference type="EMBL" id="SKBQ01000027">
    <property type="protein sequence ID" value="TPX14648.1"/>
    <property type="molecule type" value="Genomic_DNA"/>
</dbReference>
<gene>
    <name evidence="6" type="ORF">E0L32_005340</name>
</gene>
<comment type="caution">
    <text evidence="6">The sequence shown here is derived from an EMBL/GenBank/DDBJ whole genome shotgun (WGS) entry which is preliminary data.</text>
</comment>
<feature type="compositionally biased region" description="Acidic residues" evidence="4">
    <location>
        <begin position="53"/>
        <end position="70"/>
    </location>
</feature>
<dbReference type="GeneID" id="41972787"/>
<dbReference type="InterPro" id="IPR008251">
    <property type="entry name" value="Chromo_shadow_dom"/>
</dbReference>
<comment type="subcellular location">
    <subcellularLocation>
        <location evidence="1">Nucleus</location>
    </subcellularLocation>
</comment>
<evidence type="ECO:0000256" key="2">
    <source>
        <dbReference type="ARBA" id="ARBA00011353"/>
    </source>
</evidence>
<accession>A0A507BD15</accession>
<evidence type="ECO:0000256" key="1">
    <source>
        <dbReference type="ARBA" id="ARBA00004123"/>
    </source>
</evidence>
<dbReference type="GO" id="GO:0006338">
    <property type="term" value="P:chromatin remodeling"/>
    <property type="evidence" value="ECO:0007669"/>
    <property type="project" value="UniProtKB-ARBA"/>
</dbReference>
<dbReference type="Pfam" id="PF00385">
    <property type="entry name" value="Chromo"/>
    <property type="match status" value="1"/>
</dbReference>
<dbReference type="PROSITE" id="PS50013">
    <property type="entry name" value="CHROMO_2"/>
    <property type="match status" value="1"/>
</dbReference>
<sequence length="244" mass="27417">MPPAISDDEASDVSVEQPPKRERPSVAYKVEEEEDEDESDDDLAKKGTNGGAAEDEEDEDEDEEGLDDDEYVVEKILSHMIAEDGQPRFEVKWEGFEKKSDRTWEPEENFEGTAQAILDDYFTSIGGREKLFEETTKALNTKKRGRQSTGNGAGGNAKRARQNGHPADSDAPQSKKAVEFKPPAGGWDDLVETVDMFRNEDGALTVLLNWKNGHKTQHPTKQAYARCPQKILQFYESKINFKTD</sequence>
<dbReference type="PRINTS" id="PR00504">
    <property type="entry name" value="CHROMODOMAIN"/>
</dbReference>
<dbReference type="Proteomes" id="UP000319257">
    <property type="component" value="Unassembled WGS sequence"/>
</dbReference>